<dbReference type="InterPro" id="IPR046347">
    <property type="entry name" value="bZIP_sf"/>
</dbReference>
<keyword evidence="2" id="KW-0805">Transcription regulation</keyword>
<dbReference type="InterPro" id="IPR004827">
    <property type="entry name" value="bZIP"/>
</dbReference>
<feature type="region of interest" description="Disordered" evidence="6">
    <location>
        <begin position="47"/>
        <end position="88"/>
    </location>
</feature>
<feature type="region of interest" description="Disordered" evidence="6">
    <location>
        <begin position="116"/>
        <end position="208"/>
    </location>
</feature>
<dbReference type="AlphaFoldDB" id="A0AAD5WVE9"/>
<feature type="compositionally biased region" description="Low complexity" evidence="6">
    <location>
        <begin position="65"/>
        <end position="88"/>
    </location>
</feature>
<dbReference type="PROSITE" id="PS00036">
    <property type="entry name" value="BZIP_BASIC"/>
    <property type="match status" value="1"/>
</dbReference>
<dbReference type="CDD" id="cd14705">
    <property type="entry name" value="bZIP_Zip1"/>
    <property type="match status" value="1"/>
</dbReference>
<reference evidence="8" key="1">
    <citation type="submission" date="2022-07" db="EMBL/GenBank/DDBJ databases">
        <title>Draft genome sequence of Zalerion maritima ATCC 34329, a (micro)plastics degrading marine fungus.</title>
        <authorList>
            <person name="Paco A."/>
            <person name="Goncalves M.F.M."/>
            <person name="Rocha-Santos T.A.P."/>
            <person name="Alves A."/>
        </authorList>
    </citation>
    <scope>NUCLEOTIDE SEQUENCE</scope>
    <source>
        <strain evidence="8">ATCC 34329</strain>
    </source>
</reference>
<name>A0AAD5WVE9_9PEZI</name>
<gene>
    <name evidence="8" type="ORF">MKZ38_009983</name>
</gene>
<proteinExistence type="predicted"/>
<comment type="caution">
    <text evidence="8">The sequence shown here is derived from an EMBL/GenBank/DDBJ whole genome shotgun (WGS) entry which is preliminary data.</text>
</comment>
<evidence type="ECO:0000313" key="9">
    <source>
        <dbReference type="Proteomes" id="UP001201980"/>
    </source>
</evidence>
<evidence type="ECO:0000256" key="3">
    <source>
        <dbReference type="ARBA" id="ARBA00023125"/>
    </source>
</evidence>
<dbReference type="Pfam" id="PF07716">
    <property type="entry name" value="bZIP_2"/>
    <property type="match status" value="1"/>
</dbReference>
<evidence type="ECO:0000256" key="5">
    <source>
        <dbReference type="ARBA" id="ARBA00023242"/>
    </source>
</evidence>
<evidence type="ECO:0000256" key="6">
    <source>
        <dbReference type="SAM" id="MobiDB-lite"/>
    </source>
</evidence>
<dbReference type="EMBL" id="JAKWBI020000082">
    <property type="protein sequence ID" value="KAJ2903406.1"/>
    <property type="molecule type" value="Genomic_DNA"/>
</dbReference>
<dbReference type="GO" id="GO:0005634">
    <property type="term" value="C:nucleus"/>
    <property type="evidence" value="ECO:0007669"/>
    <property type="project" value="UniProtKB-SubCell"/>
</dbReference>
<feature type="domain" description="BZIP" evidence="7">
    <location>
        <begin position="172"/>
        <end position="231"/>
    </location>
</feature>
<feature type="region of interest" description="Disordered" evidence="6">
    <location>
        <begin position="1"/>
        <end position="35"/>
    </location>
</feature>
<feature type="compositionally biased region" description="Low complexity" evidence="6">
    <location>
        <begin position="130"/>
        <end position="148"/>
    </location>
</feature>
<comment type="subcellular location">
    <subcellularLocation>
        <location evidence="1">Nucleus</location>
    </subcellularLocation>
</comment>
<dbReference type="GO" id="GO:0001228">
    <property type="term" value="F:DNA-binding transcription activator activity, RNA polymerase II-specific"/>
    <property type="evidence" value="ECO:0007669"/>
    <property type="project" value="TreeGrafter"/>
</dbReference>
<keyword evidence="4" id="KW-0804">Transcription</keyword>
<evidence type="ECO:0000313" key="8">
    <source>
        <dbReference type="EMBL" id="KAJ2903406.1"/>
    </source>
</evidence>
<evidence type="ECO:0000256" key="4">
    <source>
        <dbReference type="ARBA" id="ARBA00023163"/>
    </source>
</evidence>
<dbReference type="Gene3D" id="1.20.5.170">
    <property type="match status" value="1"/>
</dbReference>
<feature type="region of interest" description="Disordered" evidence="6">
    <location>
        <begin position="261"/>
        <end position="283"/>
    </location>
</feature>
<dbReference type="PANTHER" id="PTHR13044">
    <property type="entry name" value="ACTIVATING TRANSCRIPTION FACTOR ATF 4/5"/>
    <property type="match status" value="1"/>
</dbReference>
<evidence type="ECO:0000256" key="2">
    <source>
        <dbReference type="ARBA" id="ARBA00023015"/>
    </source>
</evidence>
<feature type="compositionally biased region" description="Basic and acidic residues" evidence="6">
    <location>
        <begin position="192"/>
        <end position="208"/>
    </location>
</feature>
<accession>A0AAD5WVE9</accession>
<organism evidence="8 9">
    <name type="scientific">Zalerion maritima</name>
    <dbReference type="NCBI Taxonomy" id="339359"/>
    <lineage>
        <taxon>Eukaryota</taxon>
        <taxon>Fungi</taxon>
        <taxon>Dikarya</taxon>
        <taxon>Ascomycota</taxon>
        <taxon>Pezizomycotina</taxon>
        <taxon>Sordariomycetes</taxon>
        <taxon>Lulworthiomycetidae</taxon>
        <taxon>Lulworthiales</taxon>
        <taxon>Lulworthiaceae</taxon>
        <taxon>Zalerion</taxon>
    </lineage>
</organism>
<keyword evidence="3" id="KW-0238">DNA-binding</keyword>
<feature type="compositionally biased region" description="Polar residues" evidence="6">
    <location>
        <begin position="1"/>
        <end position="16"/>
    </location>
</feature>
<sequence>MSTFNGRHGPNVTQYLRSIDTEQESNKSNSQGDIDFGMFTNTEFFDFESGQTTDFQPQPIKTTESPSTASPADLTSATPTSATSMPDMSSSLLFQDFNFDFSNQFPISPQLAGFPESLGALPTGSPAANSTPTFPQSSTSYSPTPNTTRIGEKRKASEPANPEEASRLAAEEDKRRRNTAASARFRHKKKQREQEMERKAKESEEKITKLEATIQTLLAENKWLKNMILEKSGGSDEVGKKLDELSAKIQQAANKERIEALARKEAKVSSSSKDGFSVKEENS</sequence>
<feature type="compositionally biased region" description="Polar residues" evidence="6">
    <location>
        <begin position="47"/>
        <end position="64"/>
    </location>
</feature>
<protein>
    <submittedName>
        <fullName evidence="8">Regulatory protein cys-3 protein</fullName>
    </submittedName>
</protein>
<dbReference type="GO" id="GO:0000977">
    <property type="term" value="F:RNA polymerase II transcription regulatory region sequence-specific DNA binding"/>
    <property type="evidence" value="ECO:0007669"/>
    <property type="project" value="TreeGrafter"/>
</dbReference>
<keyword evidence="5" id="KW-0539">Nucleus</keyword>
<evidence type="ECO:0000259" key="7">
    <source>
        <dbReference type="PROSITE" id="PS50217"/>
    </source>
</evidence>
<dbReference type="PROSITE" id="PS50217">
    <property type="entry name" value="BZIP"/>
    <property type="match status" value="1"/>
</dbReference>
<keyword evidence="9" id="KW-1185">Reference proteome</keyword>
<dbReference type="Proteomes" id="UP001201980">
    <property type="component" value="Unassembled WGS sequence"/>
</dbReference>
<evidence type="ECO:0000256" key="1">
    <source>
        <dbReference type="ARBA" id="ARBA00004123"/>
    </source>
</evidence>
<dbReference type="PANTHER" id="PTHR13044:SF14">
    <property type="entry name" value="CRYPTOCEPHAL, ISOFORM A"/>
    <property type="match status" value="1"/>
</dbReference>
<dbReference type="SUPFAM" id="SSF57959">
    <property type="entry name" value="Leucine zipper domain"/>
    <property type="match status" value="1"/>
</dbReference>
<feature type="compositionally biased region" description="Basic and acidic residues" evidence="6">
    <location>
        <begin position="164"/>
        <end position="175"/>
    </location>
</feature>